<dbReference type="InterPro" id="IPR036236">
    <property type="entry name" value="Znf_C2H2_sf"/>
</dbReference>
<dbReference type="GO" id="GO:0010468">
    <property type="term" value="P:regulation of gene expression"/>
    <property type="evidence" value="ECO:0007669"/>
    <property type="project" value="TreeGrafter"/>
</dbReference>
<dbReference type="InterPro" id="IPR013087">
    <property type="entry name" value="Znf_C2H2_type"/>
</dbReference>
<sequence length="302" mass="34017">MPQRSPPSGVVALFPRAEPPSLYAEDHRAVCSRKRSSSIDSEASSNGPTKGHFKQARVSYGHHPRNTYNYSSRDTSEAPSEVNAPTTIAQSSRGLNASFQGLWIREGIKQAGAPMSAVQQHIARPAEPSDVPAGEHGKQVKAKPVRRPVCALKSDEEWLRYTEPVDEVQPERFRGLRCTWLVPDNESGEMKACGYVQKRHLVKRHICSKHLGIRPWQCRDCGKTFAQLSNLETHENTHTGERPHKCPFCDETFKDPARQYRHKKDVHKYVTTRERKMMSEIYKTSRRGASSSDIAGTDDELA</sequence>
<accession>S8EF89</accession>
<dbReference type="Gene3D" id="3.30.160.60">
    <property type="entry name" value="Classic Zinc Finger"/>
    <property type="match status" value="2"/>
</dbReference>
<dbReference type="InParanoid" id="S8EF89"/>
<dbReference type="SUPFAM" id="SSF57667">
    <property type="entry name" value="beta-beta-alpha zinc fingers"/>
    <property type="match status" value="1"/>
</dbReference>
<evidence type="ECO:0000256" key="4">
    <source>
        <dbReference type="ARBA" id="ARBA00022771"/>
    </source>
</evidence>
<dbReference type="FunFam" id="3.30.160.60:FF:000478">
    <property type="entry name" value="Zinc finger protein 133"/>
    <property type="match status" value="1"/>
</dbReference>
<feature type="compositionally biased region" description="Polar residues" evidence="8">
    <location>
        <begin position="38"/>
        <end position="48"/>
    </location>
</feature>
<evidence type="ECO:0000256" key="2">
    <source>
        <dbReference type="ARBA" id="ARBA00022723"/>
    </source>
</evidence>
<evidence type="ECO:0000313" key="11">
    <source>
        <dbReference type="Proteomes" id="UP000015241"/>
    </source>
</evidence>
<feature type="domain" description="C2H2-type" evidence="9">
    <location>
        <begin position="244"/>
        <end position="267"/>
    </location>
</feature>
<dbReference type="Proteomes" id="UP000015241">
    <property type="component" value="Unassembled WGS sequence"/>
</dbReference>
<name>S8EF89_FOMSC</name>
<dbReference type="STRING" id="743788.S8EF89"/>
<comment type="subcellular location">
    <subcellularLocation>
        <location evidence="1">Nucleus</location>
    </subcellularLocation>
</comment>
<keyword evidence="3" id="KW-0677">Repeat</keyword>
<protein>
    <recommendedName>
        <fullName evidence="9">C2H2-type domain-containing protein</fullName>
    </recommendedName>
</protein>
<keyword evidence="4 7" id="KW-0863">Zinc-finger</keyword>
<dbReference type="Pfam" id="PF00096">
    <property type="entry name" value="zf-C2H2"/>
    <property type="match status" value="1"/>
</dbReference>
<dbReference type="AlphaFoldDB" id="S8EF89"/>
<dbReference type="OrthoDB" id="654211at2759"/>
<dbReference type="EMBL" id="KE504129">
    <property type="protein sequence ID" value="EPT03677.1"/>
    <property type="molecule type" value="Genomic_DNA"/>
</dbReference>
<dbReference type="eggNOG" id="KOG1721">
    <property type="taxonomic scope" value="Eukaryota"/>
</dbReference>
<dbReference type="PROSITE" id="PS50157">
    <property type="entry name" value="ZINC_FINGER_C2H2_2"/>
    <property type="match status" value="2"/>
</dbReference>
<evidence type="ECO:0000256" key="6">
    <source>
        <dbReference type="ARBA" id="ARBA00023242"/>
    </source>
</evidence>
<keyword evidence="2" id="KW-0479">Metal-binding</keyword>
<evidence type="ECO:0000259" key="9">
    <source>
        <dbReference type="PROSITE" id="PS50157"/>
    </source>
</evidence>
<gene>
    <name evidence="10" type="ORF">FOMPIDRAFT_1046710</name>
</gene>
<dbReference type="PANTHER" id="PTHR16515">
    <property type="entry name" value="PR DOMAIN ZINC FINGER PROTEIN"/>
    <property type="match status" value="1"/>
</dbReference>
<keyword evidence="6" id="KW-0539">Nucleus</keyword>
<dbReference type="PROSITE" id="PS00028">
    <property type="entry name" value="ZINC_FINGER_C2H2_1"/>
    <property type="match status" value="2"/>
</dbReference>
<dbReference type="InterPro" id="IPR050331">
    <property type="entry name" value="Zinc_finger"/>
</dbReference>
<evidence type="ECO:0000256" key="8">
    <source>
        <dbReference type="SAM" id="MobiDB-lite"/>
    </source>
</evidence>
<evidence type="ECO:0000313" key="10">
    <source>
        <dbReference type="EMBL" id="EPT03677.1"/>
    </source>
</evidence>
<dbReference type="GO" id="GO:0005634">
    <property type="term" value="C:nucleus"/>
    <property type="evidence" value="ECO:0007669"/>
    <property type="project" value="UniProtKB-SubCell"/>
</dbReference>
<feature type="domain" description="C2H2-type" evidence="9">
    <location>
        <begin position="216"/>
        <end position="243"/>
    </location>
</feature>
<reference evidence="10 11" key="1">
    <citation type="journal article" date="2012" name="Science">
        <title>The Paleozoic origin of enzymatic lignin decomposition reconstructed from 31 fungal genomes.</title>
        <authorList>
            <person name="Floudas D."/>
            <person name="Binder M."/>
            <person name="Riley R."/>
            <person name="Barry K."/>
            <person name="Blanchette R.A."/>
            <person name="Henrissat B."/>
            <person name="Martinez A.T."/>
            <person name="Otillar R."/>
            <person name="Spatafora J.W."/>
            <person name="Yadav J.S."/>
            <person name="Aerts A."/>
            <person name="Benoit I."/>
            <person name="Boyd A."/>
            <person name="Carlson A."/>
            <person name="Copeland A."/>
            <person name="Coutinho P.M."/>
            <person name="de Vries R.P."/>
            <person name="Ferreira P."/>
            <person name="Findley K."/>
            <person name="Foster B."/>
            <person name="Gaskell J."/>
            <person name="Glotzer D."/>
            <person name="Gorecki P."/>
            <person name="Heitman J."/>
            <person name="Hesse C."/>
            <person name="Hori C."/>
            <person name="Igarashi K."/>
            <person name="Jurgens J.A."/>
            <person name="Kallen N."/>
            <person name="Kersten P."/>
            <person name="Kohler A."/>
            <person name="Kuees U."/>
            <person name="Kumar T.K.A."/>
            <person name="Kuo A."/>
            <person name="LaButti K."/>
            <person name="Larrondo L.F."/>
            <person name="Lindquist E."/>
            <person name="Ling A."/>
            <person name="Lombard V."/>
            <person name="Lucas S."/>
            <person name="Lundell T."/>
            <person name="Martin R."/>
            <person name="McLaughlin D.J."/>
            <person name="Morgenstern I."/>
            <person name="Morin E."/>
            <person name="Murat C."/>
            <person name="Nagy L.G."/>
            <person name="Nolan M."/>
            <person name="Ohm R.A."/>
            <person name="Patyshakuliyeva A."/>
            <person name="Rokas A."/>
            <person name="Ruiz-Duenas F.J."/>
            <person name="Sabat G."/>
            <person name="Salamov A."/>
            <person name="Samejima M."/>
            <person name="Schmutz J."/>
            <person name="Slot J.C."/>
            <person name="St John F."/>
            <person name="Stenlid J."/>
            <person name="Sun H."/>
            <person name="Sun S."/>
            <person name="Syed K."/>
            <person name="Tsang A."/>
            <person name="Wiebenga A."/>
            <person name="Young D."/>
            <person name="Pisabarro A."/>
            <person name="Eastwood D.C."/>
            <person name="Martin F."/>
            <person name="Cullen D."/>
            <person name="Grigoriev I.V."/>
            <person name="Hibbett D.S."/>
        </authorList>
    </citation>
    <scope>NUCLEOTIDE SEQUENCE</scope>
    <source>
        <strain evidence="11">FP-58527</strain>
    </source>
</reference>
<dbReference type="HOGENOM" id="CLU_921459_0_0_1"/>
<keyword evidence="5" id="KW-0862">Zinc</keyword>
<evidence type="ECO:0000256" key="7">
    <source>
        <dbReference type="PROSITE-ProRule" id="PRU00042"/>
    </source>
</evidence>
<proteinExistence type="predicted"/>
<evidence type="ECO:0000256" key="3">
    <source>
        <dbReference type="ARBA" id="ARBA00022737"/>
    </source>
</evidence>
<feature type="region of interest" description="Disordered" evidence="8">
    <location>
        <begin position="1"/>
        <end position="89"/>
    </location>
</feature>
<dbReference type="SMART" id="SM00355">
    <property type="entry name" value="ZnF_C2H2"/>
    <property type="match status" value="2"/>
</dbReference>
<keyword evidence="11" id="KW-1185">Reference proteome</keyword>
<feature type="region of interest" description="Disordered" evidence="8">
    <location>
        <begin position="280"/>
        <end position="302"/>
    </location>
</feature>
<dbReference type="PANTHER" id="PTHR16515:SF49">
    <property type="entry name" value="GASTRULA ZINC FINGER PROTEIN XLCGF49.1-LIKE-RELATED"/>
    <property type="match status" value="1"/>
</dbReference>
<evidence type="ECO:0000256" key="1">
    <source>
        <dbReference type="ARBA" id="ARBA00004123"/>
    </source>
</evidence>
<feature type="compositionally biased region" description="Basic residues" evidence="8">
    <location>
        <begin position="51"/>
        <end position="65"/>
    </location>
</feature>
<evidence type="ECO:0000256" key="5">
    <source>
        <dbReference type="ARBA" id="ARBA00022833"/>
    </source>
</evidence>
<organism evidence="10 11">
    <name type="scientific">Fomitopsis schrenkii</name>
    <name type="common">Brown rot fungus</name>
    <dbReference type="NCBI Taxonomy" id="2126942"/>
    <lineage>
        <taxon>Eukaryota</taxon>
        <taxon>Fungi</taxon>
        <taxon>Dikarya</taxon>
        <taxon>Basidiomycota</taxon>
        <taxon>Agaricomycotina</taxon>
        <taxon>Agaricomycetes</taxon>
        <taxon>Polyporales</taxon>
        <taxon>Fomitopsis</taxon>
    </lineage>
</organism>
<dbReference type="GO" id="GO:0008270">
    <property type="term" value="F:zinc ion binding"/>
    <property type="evidence" value="ECO:0007669"/>
    <property type="project" value="UniProtKB-KW"/>
</dbReference>